<feature type="domain" description="NB-ARC" evidence="1">
    <location>
        <begin position="497"/>
        <end position="651"/>
    </location>
</feature>
<dbReference type="PANTHER" id="PTHR46082:SF6">
    <property type="entry name" value="AAA+ ATPASE DOMAIN-CONTAINING PROTEIN-RELATED"/>
    <property type="match status" value="1"/>
</dbReference>
<dbReference type="InterPro" id="IPR002586">
    <property type="entry name" value="CobQ/CobB/MinD/ParA_Nub-bd_dom"/>
</dbReference>
<organism evidence="3 4">
    <name type="scientific">Pseudosporangium ferrugineum</name>
    <dbReference type="NCBI Taxonomy" id="439699"/>
    <lineage>
        <taxon>Bacteria</taxon>
        <taxon>Bacillati</taxon>
        <taxon>Actinomycetota</taxon>
        <taxon>Actinomycetes</taxon>
        <taxon>Micromonosporales</taxon>
        <taxon>Micromonosporaceae</taxon>
        <taxon>Pseudosporangium</taxon>
    </lineage>
</organism>
<protein>
    <submittedName>
        <fullName evidence="3">Cellulose biosynthesis protein BcsQ</fullName>
    </submittedName>
</protein>
<dbReference type="Proteomes" id="UP000239209">
    <property type="component" value="Unassembled WGS sequence"/>
</dbReference>
<dbReference type="InterPro" id="IPR002182">
    <property type="entry name" value="NB-ARC"/>
</dbReference>
<dbReference type="Gene3D" id="1.25.40.10">
    <property type="entry name" value="Tetratricopeptide repeat domain"/>
    <property type="match status" value="2"/>
</dbReference>
<dbReference type="InterPro" id="IPR011990">
    <property type="entry name" value="TPR-like_helical_dom_sf"/>
</dbReference>
<dbReference type="InterPro" id="IPR027417">
    <property type="entry name" value="P-loop_NTPase"/>
</dbReference>
<evidence type="ECO:0000313" key="4">
    <source>
        <dbReference type="Proteomes" id="UP000239209"/>
    </source>
</evidence>
<keyword evidence="4" id="KW-1185">Reference proteome</keyword>
<dbReference type="NCBIfam" id="NF040586">
    <property type="entry name" value="FxSxx_TPR"/>
    <property type="match status" value="1"/>
</dbReference>
<dbReference type="SUPFAM" id="SSF52540">
    <property type="entry name" value="P-loop containing nucleoside triphosphate hydrolases"/>
    <property type="match status" value="2"/>
</dbReference>
<reference evidence="3 4" key="1">
    <citation type="submission" date="2018-03" db="EMBL/GenBank/DDBJ databases">
        <title>Genomic Encyclopedia of Archaeal and Bacterial Type Strains, Phase II (KMG-II): from individual species to whole genera.</title>
        <authorList>
            <person name="Goeker M."/>
        </authorList>
    </citation>
    <scope>NUCLEOTIDE SEQUENCE [LARGE SCALE GENOMIC DNA]</scope>
    <source>
        <strain evidence="3 4">DSM 45348</strain>
    </source>
</reference>
<dbReference type="Pfam" id="PF00931">
    <property type="entry name" value="NB-ARC"/>
    <property type="match status" value="1"/>
</dbReference>
<dbReference type="InterPro" id="IPR053137">
    <property type="entry name" value="NLR-like"/>
</dbReference>
<dbReference type="Pfam" id="PF13374">
    <property type="entry name" value="TPR_10"/>
    <property type="match status" value="3"/>
</dbReference>
<dbReference type="Pfam" id="PF01656">
    <property type="entry name" value="CbiA"/>
    <property type="match status" value="1"/>
</dbReference>
<proteinExistence type="predicted"/>
<dbReference type="SUPFAM" id="SSF48452">
    <property type="entry name" value="TPR-like"/>
    <property type="match status" value="3"/>
</dbReference>
<comment type="caution">
    <text evidence="3">The sequence shown here is derived from an EMBL/GenBank/DDBJ whole genome shotgun (WGS) entry which is preliminary data.</text>
</comment>
<gene>
    <name evidence="3" type="ORF">CLV70_10626</name>
</gene>
<evidence type="ECO:0000259" key="1">
    <source>
        <dbReference type="Pfam" id="PF00931"/>
    </source>
</evidence>
<name>A0A2T0S7A4_9ACTN</name>
<feature type="domain" description="CobQ/CobB/MinD/ParA nucleotide binding" evidence="2">
    <location>
        <begin position="14"/>
        <end position="209"/>
    </location>
</feature>
<sequence>MTQSADRSDGQVVTFYSYKGGTGRTMALANIAWILAANGYRVLTVDWDLESPGLHRYFHPFLRDKDLRETDGVIDMIRRVSDATLSEDDGFDLAELADIHEYAVSLDWDFGTGCLDFVSAGRQGPQYSTIVSTFDWDSFWLAHGGAFFDEMQRRMRASYDFVLIDSRTGLSDTAGICTVQLPDTVVACFTLNTQSIEGSEAVARSIVKARERRDAAPPRILPVPTRVEDGEQRRLERGRAYAHRTFASFLEQSGIADPDEYWGSVELPYRAYYAYEEILATFGDLPRLENSLLAPYVRLARRLAGPEVSAPVVDEGARQRVLRLFERSEPIEPCRILINYVPLDRVYAEWLCEQLGRAGHHPQLHFAGADLPDLDGFDRVVTLISRDYETFPENEQLALALQQQHDREDDDFAVAVQTAAGSLPANLNRYPSVDLTRMSADRALDQVLSTLRIQPELSRVTGHDETDDGIRYPRVRAEYWNLQLVRNASFSGRHLLLEALRDQLLATENTEGGRVALEGINGVGKTQIALEYAYRFAATYDIVWWISAEQTDRVRTSLADLAERLGIPGDAEERVIAVRELLRQGKPSSRWLIVLDNADSPEELHDFLPTGTGHVIITSRNPHWTEKFHVPRLDVNVFARGESVELLRRRVRGLALDDADRIADALGDLPLALEQAAAWLALTGSTATDYLSELAARAARLLDQQAPPDQLSTTASVKLSFDRLRAESPAAARLLELFAFLAPEAIPFRLLESERLSDRLAELDPNMHDPLLQRTLISVIGRYALARVNTAVGGAVVHRLTQGIVRDSLSPEDQVATREELWRILASVKRGERENSDNWPVYEELRAHLEASGAIEASRPDVRILFLHLANYLRYRGDFVGAEDLVVRVHTRWAELFGADDILTLRLQSERGNIARERGHTKRAYELDSDVVERMTRVLGIDHPYTLIAAGGLAASLRALGEFFAARDLDERTAPRTRDVFGPSHERTLMQQNNYALSLRLTGAFFEALQVSRGVLEAGNRLLASNDYRVASSRDNYSRNLRACGRYADARDGLEALVAAQRESAPDSFRTWRASTNLAAVLRLTGDARRGREIAEEAYDRLTALVGPQHPETIVAELEMAFALWWLGDVDTARKHAERVHDFYRDRRGAKHPFTLIAAADLAMVERANGDLTTSRARAEEAAGGLKAVLGPAHPYTLMAQASVATGRLRVGEVEEAYLLDRDIQRRLAQQLGEKHPTVVAAEVNLALSARERKDGPQARAELPRAQARAAELLGERHPYTTAALEARRIDVDIELQPT</sequence>
<dbReference type="GO" id="GO:0043531">
    <property type="term" value="F:ADP binding"/>
    <property type="evidence" value="ECO:0007669"/>
    <property type="project" value="InterPro"/>
</dbReference>
<dbReference type="RefSeq" id="WP_146164063.1">
    <property type="nucleotide sequence ID" value="NZ_PVZG01000006.1"/>
</dbReference>
<evidence type="ECO:0000313" key="3">
    <source>
        <dbReference type="EMBL" id="PRY29309.1"/>
    </source>
</evidence>
<dbReference type="Gene3D" id="3.40.50.300">
    <property type="entry name" value="P-loop containing nucleotide triphosphate hydrolases"/>
    <property type="match status" value="2"/>
</dbReference>
<dbReference type="PANTHER" id="PTHR46082">
    <property type="entry name" value="ATP/GTP-BINDING PROTEIN-RELATED"/>
    <property type="match status" value="1"/>
</dbReference>
<evidence type="ECO:0000259" key="2">
    <source>
        <dbReference type="Pfam" id="PF01656"/>
    </source>
</evidence>
<dbReference type="NCBIfam" id="NF047398">
    <property type="entry name" value="AAA_KGGVGR"/>
    <property type="match status" value="1"/>
</dbReference>
<dbReference type="OrthoDB" id="580767at2"/>
<dbReference type="EMBL" id="PVZG01000006">
    <property type="protein sequence ID" value="PRY29309.1"/>
    <property type="molecule type" value="Genomic_DNA"/>
</dbReference>
<dbReference type="Pfam" id="PF13424">
    <property type="entry name" value="TPR_12"/>
    <property type="match status" value="1"/>
</dbReference>
<accession>A0A2T0S7A4</accession>